<dbReference type="InterPro" id="IPR002638">
    <property type="entry name" value="Quinolinate_PRibosylTrfase_C"/>
</dbReference>
<evidence type="ECO:0000256" key="8">
    <source>
        <dbReference type="ARBA" id="ARBA00022679"/>
    </source>
</evidence>
<dbReference type="InterPro" id="IPR036068">
    <property type="entry name" value="Nicotinate_pribotase-like_C"/>
</dbReference>
<feature type="binding site" evidence="13">
    <location>
        <position position="195"/>
    </location>
    <ligand>
        <name>substrate</name>
    </ligand>
</feature>
<feature type="domain" description="Quinolinate phosphoribosyl transferase N-terminal" evidence="15">
    <location>
        <begin position="21"/>
        <end position="106"/>
    </location>
</feature>
<dbReference type="SUPFAM" id="SSF51690">
    <property type="entry name" value="Nicotinate/Quinolinate PRTase C-terminal domain-like"/>
    <property type="match status" value="1"/>
</dbReference>
<keyword evidence="7 12" id="KW-0328">Glycosyltransferase</keyword>
<comment type="subunit">
    <text evidence="4">Hexamer formed by 3 homodimers.</text>
</comment>
<comment type="catalytic activity">
    <reaction evidence="10">
        <text>nicotinate beta-D-ribonucleotide + CO2 + diphosphate = quinolinate + 5-phospho-alpha-D-ribose 1-diphosphate + 2 H(+)</text>
        <dbReference type="Rhea" id="RHEA:12733"/>
        <dbReference type="ChEBI" id="CHEBI:15378"/>
        <dbReference type="ChEBI" id="CHEBI:16526"/>
        <dbReference type="ChEBI" id="CHEBI:29959"/>
        <dbReference type="ChEBI" id="CHEBI:33019"/>
        <dbReference type="ChEBI" id="CHEBI:57502"/>
        <dbReference type="ChEBI" id="CHEBI:58017"/>
        <dbReference type="EC" id="2.4.2.19"/>
    </reaction>
</comment>
<gene>
    <name evidence="16" type="ORF">HNQ65_004072</name>
</gene>
<dbReference type="NCBIfam" id="TIGR00078">
    <property type="entry name" value="nadC"/>
    <property type="match status" value="1"/>
</dbReference>
<dbReference type="GO" id="GO:0004514">
    <property type="term" value="F:nicotinate-nucleotide diphosphorylase (carboxylating) activity"/>
    <property type="evidence" value="ECO:0007669"/>
    <property type="project" value="UniProtKB-EC"/>
</dbReference>
<evidence type="ECO:0000259" key="14">
    <source>
        <dbReference type="Pfam" id="PF01729"/>
    </source>
</evidence>
<evidence type="ECO:0000256" key="4">
    <source>
        <dbReference type="ARBA" id="ARBA00011218"/>
    </source>
</evidence>
<dbReference type="Pfam" id="PF01729">
    <property type="entry name" value="QRPTase_C"/>
    <property type="match status" value="1"/>
</dbReference>
<evidence type="ECO:0000256" key="2">
    <source>
        <dbReference type="ARBA" id="ARBA00004893"/>
    </source>
</evidence>
<dbReference type="PIRSF" id="PIRSF006250">
    <property type="entry name" value="NadC_ModD"/>
    <property type="match status" value="1"/>
</dbReference>
<dbReference type="InterPro" id="IPR022412">
    <property type="entry name" value="Quinolinate_PRibosylTrfase_N"/>
</dbReference>
<dbReference type="AlphaFoldDB" id="A0A7W7YED3"/>
<dbReference type="EMBL" id="JACHIG010000010">
    <property type="protein sequence ID" value="MBB5034467.1"/>
    <property type="molecule type" value="Genomic_DNA"/>
</dbReference>
<comment type="caution">
    <text evidence="16">The sequence shown here is derived from an EMBL/GenBank/DDBJ whole genome shotgun (WGS) entry which is preliminary data.</text>
</comment>
<keyword evidence="6" id="KW-0662">Pyridine nucleotide biosynthesis</keyword>
<comment type="function">
    <text evidence="1">Involved in the catabolism of quinolinic acid (QA).</text>
</comment>
<evidence type="ECO:0000256" key="12">
    <source>
        <dbReference type="PIRNR" id="PIRNR006250"/>
    </source>
</evidence>
<keyword evidence="17" id="KW-1185">Reference proteome</keyword>
<feature type="binding site" evidence="13">
    <location>
        <begin position="240"/>
        <end position="242"/>
    </location>
    <ligand>
        <name>substrate</name>
    </ligand>
</feature>
<proteinExistence type="inferred from homology"/>
<name>A0A7W7YED3_9BACT</name>
<feature type="binding site" evidence="13">
    <location>
        <position position="217"/>
    </location>
    <ligand>
        <name>substrate</name>
    </ligand>
</feature>
<evidence type="ECO:0000256" key="6">
    <source>
        <dbReference type="ARBA" id="ARBA00022642"/>
    </source>
</evidence>
<keyword evidence="8 12" id="KW-0808">Transferase</keyword>
<evidence type="ECO:0000256" key="11">
    <source>
        <dbReference type="ARBA" id="ARBA00069173"/>
    </source>
</evidence>
<evidence type="ECO:0000313" key="17">
    <source>
        <dbReference type="Proteomes" id="UP000590740"/>
    </source>
</evidence>
<feature type="binding site" evidence="13">
    <location>
        <begin position="261"/>
        <end position="263"/>
    </location>
    <ligand>
        <name>substrate</name>
    </ligand>
</feature>
<dbReference type="FunFam" id="3.20.20.70:FF:000030">
    <property type="entry name" value="Nicotinate-nucleotide pyrophosphorylase, carboxylating"/>
    <property type="match status" value="1"/>
</dbReference>
<dbReference type="FunFam" id="3.90.1170.20:FF:000001">
    <property type="entry name" value="Nicotinate-nucleotide diphosphorylase (Carboxylating)"/>
    <property type="match status" value="1"/>
</dbReference>
<dbReference type="GO" id="GO:0034213">
    <property type="term" value="P:quinolinate catabolic process"/>
    <property type="evidence" value="ECO:0007669"/>
    <property type="project" value="TreeGrafter"/>
</dbReference>
<dbReference type="GO" id="GO:0009435">
    <property type="term" value="P:NAD+ biosynthetic process"/>
    <property type="evidence" value="ECO:0007669"/>
    <property type="project" value="UniProtKB-UniPathway"/>
</dbReference>
<evidence type="ECO:0000256" key="13">
    <source>
        <dbReference type="PIRSR" id="PIRSR006250-1"/>
    </source>
</evidence>
<dbReference type="UniPathway" id="UPA00253">
    <property type="reaction ID" value="UER00331"/>
</dbReference>
<accession>A0A7W7YED3</accession>
<comment type="pathway">
    <text evidence="2">Cofactor biosynthesis; NAD(+) biosynthesis; nicotinate D-ribonucleotide from quinolinate: step 1/1.</text>
</comment>
<evidence type="ECO:0000256" key="1">
    <source>
        <dbReference type="ARBA" id="ARBA00003237"/>
    </source>
</evidence>
<feature type="binding site" evidence="13">
    <location>
        <position position="96"/>
    </location>
    <ligand>
        <name>substrate</name>
    </ligand>
</feature>
<reference evidence="16 17" key="1">
    <citation type="submission" date="2020-08" db="EMBL/GenBank/DDBJ databases">
        <title>Genomic Encyclopedia of Type Strains, Phase IV (KMG-IV): sequencing the most valuable type-strain genomes for metagenomic binning, comparative biology and taxonomic classification.</title>
        <authorList>
            <person name="Goeker M."/>
        </authorList>
    </citation>
    <scope>NUCLEOTIDE SEQUENCE [LARGE SCALE GENOMIC DNA]</scope>
    <source>
        <strain evidence="16 17">DSM 12252</strain>
    </source>
</reference>
<dbReference type="CDD" id="cd01572">
    <property type="entry name" value="QPRTase"/>
    <property type="match status" value="1"/>
</dbReference>
<dbReference type="GO" id="GO:0005737">
    <property type="term" value="C:cytoplasm"/>
    <property type="evidence" value="ECO:0007669"/>
    <property type="project" value="TreeGrafter"/>
</dbReference>
<dbReference type="RefSeq" id="WP_184342312.1">
    <property type="nucleotide sequence ID" value="NZ_JACHIG010000010.1"/>
</dbReference>
<feature type="binding site" evidence="13">
    <location>
        <begin position="129"/>
        <end position="131"/>
    </location>
    <ligand>
        <name>substrate</name>
    </ligand>
</feature>
<evidence type="ECO:0000259" key="15">
    <source>
        <dbReference type="Pfam" id="PF02749"/>
    </source>
</evidence>
<evidence type="ECO:0000256" key="10">
    <source>
        <dbReference type="ARBA" id="ARBA00047445"/>
    </source>
</evidence>
<sequence>MESTTLALIHAAITEDVGSGDLTSLYFTPENSRSRAEIVAREPGVVSGAEVARTVFLTIDPTLEVEVCLPDGSSFERGGVLMKIAGSTRSLLTAERTALNFLQRLCGVAAQARRYVEAVKPHPVQIWDTRKTTPGWRLLEKTAVRHGGGTNHRMGLYDHVMVKDNHLAANSDLPSLQAAIHKLRSERPGVRVQLEADTLDQVAGFLTLEGVDMLLLDNMGPEKLREAVQMVGGKLWLEASGGITLETIKDVAATGVNAISVGALTHSSRALDLGLDLYGS</sequence>
<dbReference type="PANTHER" id="PTHR32179">
    <property type="entry name" value="NICOTINATE-NUCLEOTIDE PYROPHOSPHORYLASE [CARBOXYLATING]"/>
    <property type="match status" value="1"/>
</dbReference>
<evidence type="ECO:0000256" key="9">
    <source>
        <dbReference type="ARBA" id="ARBA00033102"/>
    </source>
</evidence>
<protein>
    <recommendedName>
        <fullName evidence="11">Probable nicotinate-nucleotide pyrophosphorylase [carboxylating]</fullName>
        <ecNumber evidence="5">2.4.2.19</ecNumber>
    </recommendedName>
    <alternativeName>
        <fullName evidence="9">Quinolinate phosphoribosyltransferase [decarboxylating]</fullName>
    </alternativeName>
</protein>
<dbReference type="Pfam" id="PF02749">
    <property type="entry name" value="QRPTase_N"/>
    <property type="match status" value="1"/>
</dbReference>
<dbReference type="InterPro" id="IPR004393">
    <property type="entry name" value="NadC"/>
</dbReference>
<dbReference type="Gene3D" id="3.90.1170.20">
    <property type="entry name" value="Quinolinate phosphoribosyl transferase, N-terminal domain"/>
    <property type="match status" value="1"/>
</dbReference>
<dbReference type="InterPro" id="IPR013785">
    <property type="entry name" value="Aldolase_TIM"/>
</dbReference>
<dbReference type="PANTHER" id="PTHR32179:SF3">
    <property type="entry name" value="NICOTINATE-NUCLEOTIDE PYROPHOSPHORYLASE [CARBOXYLATING]"/>
    <property type="match status" value="1"/>
</dbReference>
<dbReference type="Proteomes" id="UP000590740">
    <property type="component" value="Unassembled WGS sequence"/>
</dbReference>
<feature type="binding site" evidence="13">
    <location>
        <position position="153"/>
    </location>
    <ligand>
        <name>substrate</name>
    </ligand>
</feature>
<evidence type="ECO:0000256" key="7">
    <source>
        <dbReference type="ARBA" id="ARBA00022676"/>
    </source>
</evidence>
<comment type="similarity">
    <text evidence="3 12">Belongs to the NadC/ModD family.</text>
</comment>
<evidence type="ECO:0000256" key="5">
    <source>
        <dbReference type="ARBA" id="ARBA00011944"/>
    </source>
</evidence>
<dbReference type="SUPFAM" id="SSF54675">
    <property type="entry name" value="Nicotinate/Quinolinate PRTase N-terminal domain-like"/>
    <property type="match status" value="1"/>
</dbReference>
<dbReference type="EC" id="2.4.2.19" evidence="5"/>
<dbReference type="InterPro" id="IPR037128">
    <property type="entry name" value="Quinolinate_PRibosylTase_N_sf"/>
</dbReference>
<dbReference type="Gene3D" id="3.20.20.70">
    <property type="entry name" value="Aldolase class I"/>
    <property type="match status" value="1"/>
</dbReference>
<dbReference type="InterPro" id="IPR027277">
    <property type="entry name" value="NadC/ModD"/>
</dbReference>
<feature type="binding site" evidence="13">
    <location>
        <position position="163"/>
    </location>
    <ligand>
        <name>substrate</name>
    </ligand>
</feature>
<organism evidence="16 17">
    <name type="scientific">Prosthecobacter vanneervenii</name>
    <dbReference type="NCBI Taxonomy" id="48466"/>
    <lineage>
        <taxon>Bacteria</taxon>
        <taxon>Pseudomonadati</taxon>
        <taxon>Verrucomicrobiota</taxon>
        <taxon>Verrucomicrobiia</taxon>
        <taxon>Verrucomicrobiales</taxon>
        <taxon>Verrucomicrobiaceae</taxon>
        <taxon>Prosthecobacter</taxon>
    </lineage>
</organism>
<evidence type="ECO:0000313" key="16">
    <source>
        <dbReference type="EMBL" id="MBB5034467.1"/>
    </source>
</evidence>
<evidence type="ECO:0000256" key="3">
    <source>
        <dbReference type="ARBA" id="ARBA00009400"/>
    </source>
</evidence>
<feature type="domain" description="Quinolinate phosphoribosyl transferase C-terminal" evidence="14">
    <location>
        <begin position="108"/>
        <end position="276"/>
    </location>
</feature>